<feature type="transmembrane region" description="Helical" evidence="16">
    <location>
        <begin position="266"/>
        <end position="288"/>
    </location>
</feature>
<feature type="transmembrane region" description="Helical" evidence="16">
    <location>
        <begin position="48"/>
        <end position="70"/>
    </location>
</feature>
<evidence type="ECO:0000256" key="14">
    <source>
        <dbReference type="ARBA" id="ARBA00023136"/>
    </source>
</evidence>
<keyword evidence="12 16" id="KW-0830">Ubiquinone</keyword>
<dbReference type="Pfam" id="PF00361">
    <property type="entry name" value="Proton_antipo_M"/>
    <property type="match status" value="1"/>
</dbReference>
<dbReference type="GO" id="GO:0015990">
    <property type="term" value="P:electron transport coupled proton transport"/>
    <property type="evidence" value="ECO:0007669"/>
    <property type="project" value="TreeGrafter"/>
</dbReference>
<comment type="catalytic activity">
    <reaction evidence="15 16">
        <text>a ubiquinone + NADH + 5 H(+)(in) = a ubiquinol + NAD(+) + 4 H(+)(out)</text>
        <dbReference type="Rhea" id="RHEA:29091"/>
        <dbReference type="Rhea" id="RHEA-COMP:9565"/>
        <dbReference type="Rhea" id="RHEA-COMP:9566"/>
        <dbReference type="ChEBI" id="CHEBI:15378"/>
        <dbReference type="ChEBI" id="CHEBI:16389"/>
        <dbReference type="ChEBI" id="CHEBI:17976"/>
        <dbReference type="ChEBI" id="CHEBI:57540"/>
        <dbReference type="ChEBI" id="CHEBI:57945"/>
        <dbReference type="EC" id="7.1.1.2"/>
    </reaction>
</comment>
<evidence type="ECO:0000256" key="15">
    <source>
        <dbReference type="ARBA" id="ARBA00049551"/>
    </source>
</evidence>
<comment type="function">
    <text evidence="16">Core subunit of the mitochondrial membrane respiratory chain NADH dehydrogenase (Complex I) which catalyzes electron transfer from NADH through the respiratory chain, using ubiquinone as an electron acceptor. Essential for the catalytic activity and assembly of complex I.</text>
</comment>
<evidence type="ECO:0000256" key="16">
    <source>
        <dbReference type="RuleBase" id="RU003297"/>
    </source>
</evidence>
<dbReference type="GO" id="GO:0048039">
    <property type="term" value="F:ubiquinone binding"/>
    <property type="evidence" value="ECO:0007669"/>
    <property type="project" value="TreeGrafter"/>
</dbReference>
<feature type="transmembrane region" description="Helical" evidence="16">
    <location>
        <begin position="173"/>
        <end position="196"/>
    </location>
</feature>
<keyword evidence="9 16" id="KW-0249">Electron transport</keyword>
<feature type="transmembrane region" description="Helical" evidence="16">
    <location>
        <begin position="130"/>
        <end position="153"/>
    </location>
</feature>
<evidence type="ECO:0000259" key="17">
    <source>
        <dbReference type="Pfam" id="PF00361"/>
    </source>
</evidence>
<evidence type="ECO:0000256" key="5">
    <source>
        <dbReference type="ARBA" id="ARBA00022448"/>
    </source>
</evidence>
<organism evidence="18">
    <name type="scientific">Postharmostomum commutatum</name>
    <dbReference type="NCBI Taxonomy" id="2336775"/>
    <lineage>
        <taxon>Eukaryota</taxon>
        <taxon>Metazoa</taxon>
        <taxon>Spiralia</taxon>
        <taxon>Lophotrochozoa</taxon>
        <taxon>Platyhelminthes</taxon>
        <taxon>Trematoda</taxon>
        <taxon>Digenea</taxon>
        <taxon>Diplostomida</taxon>
        <taxon>Brachylaimoidea</taxon>
        <taxon>Brachylaimidae</taxon>
        <taxon>Postharmostomum</taxon>
    </lineage>
</organism>
<evidence type="ECO:0000256" key="3">
    <source>
        <dbReference type="ARBA" id="ARBA00012944"/>
    </source>
</evidence>
<evidence type="ECO:0000256" key="1">
    <source>
        <dbReference type="ARBA" id="ARBA00004225"/>
    </source>
</evidence>
<dbReference type="GO" id="GO:0003954">
    <property type="term" value="F:NADH dehydrogenase activity"/>
    <property type="evidence" value="ECO:0007669"/>
    <property type="project" value="TreeGrafter"/>
</dbReference>
<dbReference type="PANTHER" id="PTHR43507">
    <property type="entry name" value="NADH-UBIQUINONE OXIDOREDUCTASE CHAIN 4"/>
    <property type="match status" value="1"/>
</dbReference>
<comment type="similarity">
    <text evidence="2 16">Belongs to the complex I subunit 4 family.</text>
</comment>
<feature type="transmembrane region" description="Helical" evidence="16">
    <location>
        <begin position="241"/>
        <end position="259"/>
    </location>
</feature>
<evidence type="ECO:0000256" key="8">
    <source>
        <dbReference type="ARBA" id="ARBA00022967"/>
    </source>
</evidence>
<keyword evidence="7 16" id="KW-0812">Transmembrane</keyword>
<dbReference type="GO" id="GO:0008137">
    <property type="term" value="F:NADH dehydrogenase (ubiquinone) activity"/>
    <property type="evidence" value="ECO:0007669"/>
    <property type="project" value="UniProtKB-UniRule"/>
</dbReference>
<dbReference type="GO" id="GO:0031966">
    <property type="term" value="C:mitochondrial membrane"/>
    <property type="evidence" value="ECO:0007669"/>
    <property type="project" value="UniProtKB-SubCell"/>
</dbReference>
<feature type="transmembrane region" description="Helical" evidence="16">
    <location>
        <begin position="75"/>
        <end position="94"/>
    </location>
</feature>
<sequence>MKFGKFDWYSGSLVFGVLLSVYLVVNIYSSVVWWGLGSCTTFSSGGYFMFDIVSFYLTLLTIILGMLLIFSLSSITLRCVIFLGLSLVSGILSYCVSHALLFWGFYEVSILSLLYLLVAESPYSERFIAGWYLVGYVVFTSLPMLLILLYLSGVCGSFNFMEWCNVNSTWYSYNWWLLVLLGILFITKIPLFPFHVWLPLVHAEASSAVSICLSGYIMKLGLLGVYRFCSVVLVDGVFSEVYLGLLLVMALIFFAGACSELDGKRWLALLSLSHIVIAAVIFYAAGYFSSGLVYVYSVGHGLSAGLVFMVLWWCYELSGTRNWNVLKFVLGGSLLFRCLIVVGLCTVASLPTSLQFFCEVQSLSDLADKSCIVFVFFCVYLFFSSLVPFFLLGGLLSRHFSVVQVSSGVEEVYLLSSVFWGLISFLLFVLI</sequence>
<feature type="transmembrane region" description="Helical" evidence="16">
    <location>
        <begin position="412"/>
        <end position="430"/>
    </location>
</feature>
<evidence type="ECO:0000256" key="2">
    <source>
        <dbReference type="ARBA" id="ARBA00009025"/>
    </source>
</evidence>
<evidence type="ECO:0000313" key="18">
    <source>
        <dbReference type="EMBL" id="QEL51322.1"/>
    </source>
</evidence>
<evidence type="ECO:0000256" key="9">
    <source>
        <dbReference type="ARBA" id="ARBA00022982"/>
    </source>
</evidence>
<name>A0A5C1D7U6_9TREM</name>
<evidence type="ECO:0000256" key="12">
    <source>
        <dbReference type="ARBA" id="ARBA00023075"/>
    </source>
</evidence>
<dbReference type="AlphaFoldDB" id="A0A5C1D7U6"/>
<evidence type="ECO:0000256" key="6">
    <source>
        <dbReference type="ARBA" id="ARBA00022660"/>
    </source>
</evidence>
<dbReference type="PANTHER" id="PTHR43507:SF20">
    <property type="entry name" value="NADH-UBIQUINONE OXIDOREDUCTASE CHAIN 4"/>
    <property type="match status" value="1"/>
</dbReference>
<keyword evidence="11 16" id="KW-0520">NAD</keyword>
<keyword evidence="13 16" id="KW-0496">Mitochondrion</keyword>
<accession>A0A5C1D7U6</accession>
<keyword evidence="5 16" id="KW-0813">Transport</keyword>
<feature type="transmembrane region" description="Helical" evidence="16">
    <location>
        <begin position="294"/>
        <end position="313"/>
    </location>
</feature>
<dbReference type="EC" id="7.1.1.2" evidence="3 16"/>
<feature type="transmembrane region" description="Helical" evidence="16">
    <location>
        <begin position="208"/>
        <end position="229"/>
    </location>
</feature>
<comment type="subcellular location">
    <subcellularLocation>
        <location evidence="1 16">Mitochondrion membrane</location>
        <topology evidence="1 16">Multi-pass membrane protein</topology>
    </subcellularLocation>
</comment>
<keyword evidence="14 16" id="KW-0472">Membrane</keyword>
<geneLocation type="mitochondrion" evidence="18"/>
<dbReference type="PRINTS" id="PR01437">
    <property type="entry name" value="NUOXDRDTASE4"/>
</dbReference>
<feature type="transmembrane region" description="Helical" evidence="16">
    <location>
        <begin position="12"/>
        <end position="36"/>
    </location>
</feature>
<evidence type="ECO:0000256" key="10">
    <source>
        <dbReference type="ARBA" id="ARBA00022989"/>
    </source>
</evidence>
<protein>
    <recommendedName>
        <fullName evidence="4 16">NADH-ubiquinone oxidoreductase chain 4</fullName>
        <ecNumber evidence="3 16">7.1.1.2</ecNumber>
    </recommendedName>
</protein>
<gene>
    <name evidence="18" type="primary">nad4</name>
</gene>
<dbReference type="EMBL" id="MN200359">
    <property type="protein sequence ID" value="QEL51322.1"/>
    <property type="molecule type" value="Genomic_DNA"/>
</dbReference>
<proteinExistence type="inferred from homology"/>
<keyword evidence="6 16" id="KW-0679">Respiratory chain</keyword>
<keyword evidence="8" id="KW-1278">Translocase</keyword>
<dbReference type="InterPro" id="IPR003918">
    <property type="entry name" value="NADH_UbQ_OxRdtase"/>
</dbReference>
<evidence type="ECO:0000256" key="11">
    <source>
        <dbReference type="ARBA" id="ARBA00023027"/>
    </source>
</evidence>
<feature type="transmembrane region" description="Helical" evidence="16">
    <location>
        <begin position="325"/>
        <end position="352"/>
    </location>
</feature>
<evidence type="ECO:0000256" key="7">
    <source>
        <dbReference type="ARBA" id="ARBA00022692"/>
    </source>
</evidence>
<keyword evidence="10 16" id="KW-1133">Transmembrane helix</keyword>
<feature type="domain" description="NADH:quinone oxidoreductase/Mrp antiporter transmembrane" evidence="17">
    <location>
        <begin position="99"/>
        <end position="379"/>
    </location>
</feature>
<feature type="transmembrane region" description="Helical" evidence="16">
    <location>
        <begin position="372"/>
        <end position="392"/>
    </location>
</feature>
<reference evidence="18" key="1">
    <citation type="submission" date="2019-07" db="EMBL/GenBank/DDBJ databases">
        <title>The Complete Mitochondrial Genome of the Caecal Fluke of Poultry, Postharmostomum commutatum, as the First Representative from the Superfamily Brachylaimoidea.</title>
        <authorList>
            <person name="Fu Y.-T."/>
            <person name="Jin Y.-C."/>
            <person name="Liu G.-H."/>
        </authorList>
    </citation>
    <scope>NUCLEOTIDE SEQUENCE</scope>
    <source>
        <strain evidence="18">Hunan</strain>
    </source>
</reference>
<dbReference type="InterPro" id="IPR001750">
    <property type="entry name" value="ND/Mrp_TM"/>
</dbReference>
<evidence type="ECO:0000256" key="4">
    <source>
        <dbReference type="ARBA" id="ARBA00021006"/>
    </source>
</evidence>
<evidence type="ECO:0000256" key="13">
    <source>
        <dbReference type="ARBA" id="ARBA00023128"/>
    </source>
</evidence>
<dbReference type="GO" id="GO:0042773">
    <property type="term" value="P:ATP synthesis coupled electron transport"/>
    <property type="evidence" value="ECO:0007669"/>
    <property type="project" value="InterPro"/>
</dbReference>